<protein>
    <recommendedName>
        <fullName evidence="4">Fatty acyl-CoA reductase</fullName>
        <ecNumber evidence="4">1.2.1.84</ecNumber>
    </recommendedName>
</protein>
<dbReference type="CDD" id="cd09071">
    <property type="entry name" value="FAR_C"/>
    <property type="match status" value="1"/>
</dbReference>
<feature type="compositionally biased region" description="Basic and acidic residues" evidence="5">
    <location>
        <begin position="27"/>
        <end position="43"/>
    </location>
</feature>
<feature type="region of interest" description="Disordered" evidence="5">
    <location>
        <begin position="1"/>
        <end position="59"/>
    </location>
</feature>
<keyword evidence="4" id="KW-0560">Oxidoreductase</keyword>
<organism evidence="8 9">
    <name type="scientific">Orchesella cincta</name>
    <name type="common">Springtail</name>
    <name type="synonym">Podura cincta</name>
    <dbReference type="NCBI Taxonomy" id="48709"/>
    <lineage>
        <taxon>Eukaryota</taxon>
        <taxon>Metazoa</taxon>
        <taxon>Ecdysozoa</taxon>
        <taxon>Arthropoda</taxon>
        <taxon>Hexapoda</taxon>
        <taxon>Collembola</taxon>
        <taxon>Entomobryomorpha</taxon>
        <taxon>Entomobryoidea</taxon>
        <taxon>Orchesellidae</taxon>
        <taxon>Orchesellinae</taxon>
        <taxon>Orchesella</taxon>
    </lineage>
</organism>
<dbReference type="OMA" id="THEWRFH"/>
<feature type="domain" description="Fatty acyl-CoA reductase C-terminal" evidence="6">
    <location>
        <begin position="458"/>
        <end position="538"/>
    </location>
</feature>
<evidence type="ECO:0000259" key="6">
    <source>
        <dbReference type="Pfam" id="PF03015"/>
    </source>
</evidence>
<dbReference type="GO" id="GO:0102965">
    <property type="term" value="F:alcohol-forming long-chain fatty acyl-CoA reductase activity"/>
    <property type="evidence" value="ECO:0007669"/>
    <property type="project" value="UniProtKB-EC"/>
</dbReference>
<keyword evidence="9" id="KW-1185">Reference proteome</keyword>
<dbReference type="InterPro" id="IPR033640">
    <property type="entry name" value="FAR_C"/>
</dbReference>
<dbReference type="InterPro" id="IPR036291">
    <property type="entry name" value="NAD(P)-bd_dom_sf"/>
</dbReference>
<accession>A0A1D2MPK8</accession>
<dbReference type="Proteomes" id="UP000094527">
    <property type="component" value="Unassembled WGS sequence"/>
</dbReference>
<reference evidence="8 9" key="1">
    <citation type="journal article" date="2016" name="Genome Biol. Evol.">
        <title>Gene Family Evolution Reflects Adaptation to Soil Environmental Stressors in the Genome of the Collembolan Orchesella cincta.</title>
        <authorList>
            <person name="Faddeeva-Vakhrusheva A."/>
            <person name="Derks M.F."/>
            <person name="Anvar S.Y."/>
            <person name="Agamennone V."/>
            <person name="Suring W."/>
            <person name="Smit S."/>
            <person name="van Straalen N.M."/>
            <person name="Roelofs D."/>
        </authorList>
    </citation>
    <scope>NUCLEOTIDE SEQUENCE [LARGE SCALE GENOMIC DNA]</scope>
    <source>
        <tissue evidence="8">Mixed pool</tissue>
    </source>
</reference>
<dbReference type="Gene3D" id="3.40.50.720">
    <property type="entry name" value="NAD(P)-binding Rossmann-like Domain"/>
    <property type="match status" value="1"/>
</dbReference>
<evidence type="ECO:0000313" key="9">
    <source>
        <dbReference type="Proteomes" id="UP000094527"/>
    </source>
</evidence>
<proteinExistence type="inferred from homology"/>
<feature type="compositionally biased region" description="Low complexity" evidence="5">
    <location>
        <begin position="9"/>
        <end position="26"/>
    </location>
</feature>
<dbReference type="GO" id="GO:0035336">
    <property type="term" value="P:long-chain fatty-acyl-CoA metabolic process"/>
    <property type="evidence" value="ECO:0007669"/>
    <property type="project" value="TreeGrafter"/>
</dbReference>
<dbReference type="Pfam" id="PF07993">
    <property type="entry name" value="NAD_binding_4"/>
    <property type="match status" value="1"/>
</dbReference>
<evidence type="ECO:0000256" key="1">
    <source>
        <dbReference type="ARBA" id="ARBA00005928"/>
    </source>
</evidence>
<dbReference type="InterPro" id="IPR013120">
    <property type="entry name" value="FAR_NAD-bd"/>
</dbReference>
<keyword evidence="3 4" id="KW-0443">Lipid metabolism</keyword>
<dbReference type="InterPro" id="IPR026055">
    <property type="entry name" value="FAR"/>
</dbReference>
<dbReference type="GO" id="GO:0080019">
    <property type="term" value="F:alcohol-forming very long-chain fatty acyl-CoA reductase activity"/>
    <property type="evidence" value="ECO:0007669"/>
    <property type="project" value="InterPro"/>
</dbReference>
<dbReference type="OrthoDB" id="429813at2759"/>
<comment type="function">
    <text evidence="4">Catalyzes the reduction of fatty acyl-CoA to fatty alcohols.</text>
</comment>
<dbReference type="PANTHER" id="PTHR11011:SF116">
    <property type="entry name" value="FATTY ACYL-COA REDUCTASE CG5065-RELATED"/>
    <property type="match status" value="1"/>
</dbReference>
<dbReference type="EMBL" id="LJIJ01000718">
    <property type="protein sequence ID" value="ODM95040.1"/>
    <property type="molecule type" value="Genomic_DNA"/>
</dbReference>
<dbReference type="GO" id="GO:0005777">
    <property type="term" value="C:peroxisome"/>
    <property type="evidence" value="ECO:0007669"/>
    <property type="project" value="TreeGrafter"/>
</dbReference>
<evidence type="ECO:0000256" key="2">
    <source>
        <dbReference type="ARBA" id="ARBA00022516"/>
    </source>
</evidence>
<keyword evidence="2 4" id="KW-0444">Lipid biosynthesis</keyword>
<dbReference type="AlphaFoldDB" id="A0A1D2MPK8"/>
<dbReference type="PANTHER" id="PTHR11011">
    <property type="entry name" value="MALE STERILITY PROTEIN 2-RELATED"/>
    <property type="match status" value="1"/>
</dbReference>
<comment type="catalytic activity">
    <reaction evidence="4">
        <text>a long-chain fatty acyl-CoA + 2 NADPH + 2 H(+) = a long-chain primary fatty alcohol + 2 NADP(+) + CoA</text>
        <dbReference type="Rhea" id="RHEA:52716"/>
        <dbReference type="ChEBI" id="CHEBI:15378"/>
        <dbReference type="ChEBI" id="CHEBI:57287"/>
        <dbReference type="ChEBI" id="CHEBI:57783"/>
        <dbReference type="ChEBI" id="CHEBI:58349"/>
        <dbReference type="ChEBI" id="CHEBI:77396"/>
        <dbReference type="ChEBI" id="CHEBI:83139"/>
        <dbReference type="EC" id="1.2.1.84"/>
    </reaction>
</comment>
<name>A0A1D2MPK8_ORCCI</name>
<sequence>MMNRKKSSRPGPSSSCVSSSGSSRQGSRTEELGAEDGRGDTRARPSVVDEQEEEQGPLIAGIDVKESPCHSWSSPFSFFTTAGQGKVATGAWSLSRRFPEPSFNGDVDNWAFKMDRPTTPITAFSKIEAFSSQEPLASWGKLRTCPEVQTVYILIRPKSGSDVQARLEELLDNSLYDTIRQDDPDVLKKIVPVSGDITLPYLGISEQDQQTLAEEVSVVIHSAATVKFDEKLKLSINVNVQGTKRIVELCKRMTKLAALVHVSTAYANCEREEIDEIVYPPPADPNKLIQCMEWMDDDVANWQQAEYVHVHQGISRAYFDSGGYKSPIVHCRPSIVTATWKEPVAGWVDNVNGPTGLIAACGKGVLRTLLCHRNKVADLIPLDFPVNLILSAAWYTAEHKNKSLQLLYGNSKPLLWGDLENWGFKHLVSNPLSDVLWYPAASFKTNKVWHNINDFFIHYVPAYMMDIFASLTGRKPVMLKIYKKITKAVQSLQYFTVNQWQFNTDNMVALYEFLSPEDQRMFSFNVREVNWPTYMENTASVFHAAGCSKTCSKSKKLRFKKNLCVCFLCTKLYWVHKFTQFFLILIFWRAIMFRCETARQLWSFMFGMVLRMARMLPIGEAI</sequence>
<evidence type="ECO:0000313" key="8">
    <source>
        <dbReference type="EMBL" id="ODM95040.1"/>
    </source>
</evidence>
<dbReference type="CDD" id="cd05236">
    <property type="entry name" value="FAR-N_SDR_e"/>
    <property type="match status" value="1"/>
</dbReference>
<gene>
    <name evidence="8" type="ORF">Ocin01_11637</name>
</gene>
<evidence type="ECO:0000256" key="3">
    <source>
        <dbReference type="ARBA" id="ARBA00023098"/>
    </source>
</evidence>
<dbReference type="STRING" id="48709.A0A1D2MPK8"/>
<comment type="caution">
    <text evidence="8">The sequence shown here is derived from an EMBL/GenBank/DDBJ whole genome shotgun (WGS) entry which is preliminary data.</text>
</comment>
<comment type="similarity">
    <text evidence="1 4">Belongs to the fatty acyl-CoA reductase family.</text>
</comment>
<evidence type="ECO:0000259" key="7">
    <source>
        <dbReference type="Pfam" id="PF07993"/>
    </source>
</evidence>
<feature type="domain" description="Thioester reductase (TE)" evidence="7">
    <location>
        <begin position="142"/>
        <end position="389"/>
    </location>
</feature>
<dbReference type="SUPFAM" id="SSF51735">
    <property type="entry name" value="NAD(P)-binding Rossmann-fold domains"/>
    <property type="match status" value="1"/>
</dbReference>
<dbReference type="Pfam" id="PF03015">
    <property type="entry name" value="Sterile"/>
    <property type="match status" value="1"/>
</dbReference>
<evidence type="ECO:0000256" key="5">
    <source>
        <dbReference type="SAM" id="MobiDB-lite"/>
    </source>
</evidence>
<evidence type="ECO:0000256" key="4">
    <source>
        <dbReference type="RuleBase" id="RU363097"/>
    </source>
</evidence>
<keyword evidence="4" id="KW-0521">NADP</keyword>
<dbReference type="EC" id="1.2.1.84" evidence="4"/>